<keyword evidence="5 11" id="KW-0808">Transferase</keyword>
<evidence type="ECO:0000256" key="5">
    <source>
        <dbReference type="ARBA" id="ARBA00022679"/>
    </source>
</evidence>
<dbReference type="GO" id="GO:0005524">
    <property type="term" value="F:ATP binding"/>
    <property type="evidence" value="ECO:0007669"/>
    <property type="project" value="UniProtKB-KW"/>
</dbReference>
<dbReference type="NCBIfam" id="TIGR00482">
    <property type="entry name" value="nicotinate (nicotinamide) nucleotide adenylyltransferase"/>
    <property type="match status" value="1"/>
</dbReference>
<dbReference type="GO" id="GO:0004515">
    <property type="term" value="F:nicotinate-nucleotide adenylyltransferase activity"/>
    <property type="evidence" value="ECO:0007669"/>
    <property type="project" value="UniProtKB-UniRule"/>
</dbReference>
<comment type="pathway">
    <text evidence="2 11">Cofactor biosynthesis; NAD(+) biosynthesis; deamido-NAD(+) from nicotinate D-ribonucleotide: step 1/1.</text>
</comment>
<proteinExistence type="inferred from homology"/>
<evidence type="ECO:0000259" key="12">
    <source>
        <dbReference type="Pfam" id="PF01467"/>
    </source>
</evidence>
<keyword evidence="14" id="KW-1185">Reference proteome</keyword>
<evidence type="ECO:0000313" key="13">
    <source>
        <dbReference type="EMBL" id="WND01446.1"/>
    </source>
</evidence>
<reference evidence="13" key="1">
    <citation type="submission" date="2023-04" db="EMBL/GenBank/DDBJ databases">
        <title>Complete genome sequence of Temperatibacter marinus.</title>
        <authorList>
            <person name="Rong J.-C."/>
            <person name="Yi M.-L."/>
            <person name="Zhao Q."/>
        </authorList>
    </citation>
    <scope>NUCLEOTIDE SEQUENCE</scope>
    <source>
        <strain evidence="13">NBRC 110045</strain>
    </source>
</reference>
<dbReference type="EC" id="2.7.7.18" evidence="11"/>
<dbReference type="Gene3D" id="3.40.50.620">
    <property type="entry name" value="HUPs"/>
    <property type="match status" value="1"/>
</dbReference>
<dbReference type="Pfam" id="PF01467">
    <property type="entry name" value="CTP_transf_like"/>
    <property type="match status" value="1"/>
</dbReference>
<keyword evidence="9 11" id="KW-0520">NAD</keyword>
<dbReference type="PANTHER" id="PTHR39321">
    <property type="entry name" value="NICOTINATE-NUCLEOTIDE ADENYLYLTRANSFERASE-RELATED"/>
    <property type="match status" value="1"/>
</dbReference>
<dbReference type="InterPro" id="IPR014729">
    <property type="entry name" value="Rossmann-like_a/b/a_fold"/>
</dbReference>
<dbReference type="EMBL" id="CP123872">
    <property type="protein sequence ID" value="WND01446.1"/>
    <property type="molecule type" value="Genomic_DNA"/>
</dbReference>
<evidence type="ECO:0000256" key="10">
    <source>
        <dbReference type="ARBA" id="ARBA00048721"/>
    </source>
</evidence>
<keyword evidence="8 11" id="KW-0067">ATP-binding</keyword>
<dbReference type="RefSeq" id="WP_310797274.1">
    <property type="nucleotide sequence ID" value="NZ_CP123872.1"/>
</dbReference>
<dbReference type="HAMAP" id="MF_00244">
    <property type="entry name" value="NaMN_adenylyltr"/>
    <property type="match status" value="1"/>
</dbReference>
<dbReference type="InterPro" id="IPR005248">
    <property type="entry name" value="NadD/NMNAT"/>
</dbReference>
<evidence type="ECO:0000256" key="6">
    <source>
        <dbReference type="ARBA" id="ARBA00022695"/>
    </source>
</evidence>
<evidence type="ECO:0000256" key="9">
    <source>
        <dbReference type="ARBA" id="ARBA00023027"/>
    </source>
</evidence>
<comment type="similarity">
    <text evidence="3 11">Belongs to the NadD family.</text>
</comment>
<evidence type="ECO:0000313" key="14">
    <source>
        <dbReference type="Proteomes" id="UP001268683"/>
    </source>
</evidence>
<evidence type="ECO:0000256" key="4">
    <source>
        <dbReference type="ARBA" id="ARBA00022642"/>
    </source>
</evidence>
<evidence type="ECO:0000256" key="2">
    <source>
        <dbReference type="ARBA" id="ARBA00005019"/>
    </source>
</evidence>
<comment type="function">
    <text evidence="1 11">Catalyzes the reversible adenylation of nicotinate mononucleotide (NaMN) to nicotinic acid adenine dinucleotide (NaAD).</text>
</comment>
<dbReference type="CDD" id="cd02165">
    <property type="entry name" value="NMNAT"/>
    <property type="match status" value="1"/>
</dbReference>
<evidence type="ECO:0000256" key="7">
    <source>
        <dbReference type="ARBA" id="ARBA00022741"/>
    </source>
</evidence>
<dbReference type="KEGG" id="tmk:QGN29_07725"/>
<gene>
    <name evidence="11 13" type="primary">nadD</name>
    <name evidence="13" type="ORF">QGN29_07725</name>
</gene>
<keyword evidence="6 11" id="KW-0548">Nucleotidyltransferase</keyword>
<organism evidence="13 14">
    <name type="scientific">Temperatibacter marinus</name>
    <dbReference type="NCBI Taxonomy" id="1456591"/>
    <lineage>
        <taxon>Bacteria</taxon>
        <taxon>Pseudomonadati</taxon>
        <taxon>Pseudomonadota</taxon>
        <taxon>Alphaproteobacteria</taxon>
        <taxon>Kordiimonadales</taxon>
        <taxon>Temperatibacteraceae</taxon>
        <taxon>Temperatibacter</taxon>
    </lineage>
</organism>
<evidence type="ECO:0000256" key="1">
    <source>
        <dbReference type="ARBA" id="ARBA00002324"/>
    </source>
</evidence>
<dbReference type="PANTHER" id="PTHR39321:SF3">
    <property type="entry name" value="PHOSPHOPANTETHEINE ADENYLYLTRANSFERASE"/>
    <property type="match status" value="1"/>
</dbReference>
<evidence type="ECO:0000256" key="11">
    <source>
        <dbReference type="HAMAP-Rule" id="MF_00244"/>
    </source>
</evidence>
<dbReference type="Proteomes" id="UP001268683">
    <property type="component" value="Chromosome"/>
</dbReference>
<evidence type="ECO:0000256" key="3">
    <source>
        <dbReference type="ARBA" id="ARBA00009014"/>
    </source>
</evidence>
<sequence length="203" mass="23177">MNLAGLSLSAQGKKIGLYGGSFNPPHSGHLHIAKSALQKLDLDEVWILVSPGNPLKEASKDMAPFDRRLEVCSQFFTAPRIKVLGLEKALKTRYSVDTVKEIRKRFPKSSFVWIMGADNAEIFHLWAQWRDIVHILPIAIFDRTGYSMAGRHNRLTREFYKDRQKPKDVTKSIAPSWCFVPLVRNASSASMIRQQLKCDWWGH</sequence>
<dbReference type="GO" id="GO:0009435">
    <property type="term" value="P:NAD+ biosynthetic process"/>
    <property type="evidence" value="ECO:0007669"/>
    <property type="project" value="UniProtKB-UniRule"/>
</dbReference>
<comment type="catalytic activity">
    <reaction evidence="10 11">
        <text>nicotinate beta-D-ribonucleotide + ATP + H(+) = deamido-NAD(+) + diphosphate</text>
        <dbReference type="Rhea" id="RHEA:22860"/>
        <dbReference type="ChEBI" id="CHEBI:15378"/>
        <dbReference type="ChEBI" id="CHEBI:30616"/>
        <dbReference type="ChEBI" id="CHEBI:33019"/>
        <dbReference type="ChEBI" id="CHEBI:57502"/>
        <dbReference type="ChEBI" id="CHEBI:58437"/>
        <dbReference type="EC" id="2.7.7.18"/>
    </reaction>
</comment>
<keyword evidence="7 11" id="KW-0547">Nucleotide-binding</keyword>
<dbReference type="InterPro" id="IPR004821">
    <property type="entry name" value="Cyt_trans-like"/>
</dbReference>
<keyword evidence="4 11" id="KW-0662">Pyridine nucleotide biosynthesis</keyword>
<dbReference type="NCBIfam" id="TIGR00125">
    <property type="entry name" value="cyt_tran_rel"/>
    <property type="match status" value="1"/>
</dbReference>
<accession>A0AA52H7U5</accession>
<feature type="domain" description="Cytidyltransferase-like" evidence="12">
    <location>
        <begin position="17"/>
        <end position="194"/>
    </location>
</feature>
<name>A0AA52H7U5_9PROT</name>
<dbReference type="SUPFAM" id="SSF52374">
    <property type="entry name" value="Nucleotidylyl transferase"/>
    <property type="match status" value="1"/>
</dbReference>
<protein>
    <recommendedName>
        <fullName evidence="11">Probable nicotinate-nucleotide adenylyltransferase</fullName>
        <ecNumber evidence="11">2.7.7.18</ecNumber>
    </recommendedName>
    <alternativeName>
        <fullName evidence="11">Deamido-NAD(+) diphosphorylase</fullName>
    </alternativeName>
    <alternativeName>
        <fullName evidence="11">Deamido-NAD(+) pyrophosphorylase</fullName>
    </alternativeName>
    <alternativeName>
        <fullName evidence="11">Nicotinate mononucleotide adenylyltransferase</fullName>
        <shortName evidence="11">NaMN adenylyltransferase</shortName>
    </alternativeName>
</protein>
<dbReference type="AlphaFoldDB" id="A0AA52H7U5"/>
<evidence type="ECO:0000256" key="8">
    <source>
        <dbReference type="ARBA" id="ARBA00022840"/>
    </source>
</evidence>